<dbReference type="Proteomes" id="UP000053097">
    <property type="component" value="Unassembled WGS sequence"/>
</dbReference>
<dbReference type="Gene3D" id="3.10.10.10">
    <property type="entry name" value="HIV Type 1 Reverse Transcriptase, subunit A, domain 1"/>
    <property type="match status" value="1"/>
</dbReference>
<dbReference type="OrthoDB" id="7546375at2759"/>
<dbReference type="InterPro" id="IPR043502">
    <property type="entry name" value="DNA/RNA_pol_sf"/>
</dbReference>
<dbReference type="Gene3D" id="3.30.70.270">
    <property type="match status" value="1"/>
</dbReference>
<dbReference type="OMA" id="GANTREP"/>
<evidence type="ECO:0000313" key="1">
    <source>
        <dbReference type="EMBL" id="EZA53768.1"/>
    </source>
</evidence>
<dbReference type="GO" id="GO:0071897">
    <property type="term" value="P:DNA biosynthetic process"/>
    <property type="evidence" value="ECO:0007669"/>
    <property type="project" value="UniProtKB-ARBA"/>
</dbReference>
<protein>
    <recommendedName>
        <fullName evidence="3">Reverse transcriptase domain-containing protein</fullName>
    </recommendedName>
</protein>
<name>A0A026WCV0_OOCBI</name>
<dbReference type="STRING" id="2015173.A0A026WCV0"/>
<organism evidence="1 2">
    <name type="scientific">Ooceraea biroi</name>
    <name type="common">Clonal raider ant</name>
    <name type="synonym">Cerapachys biroi</name>
    <dbReference type="NCBI Taxonomy" id="2015173"/>
    <lineage>
        <taxon>Eukaryota</taxon>
        <taxon>Metazoa</taxon>
        <taxon>Ecdysozoa</taxon>
        <taxon>Arthropoda</taxon>
        <taxon>Hexapoda</taxon>
        <taxon>Insecta</taxon>
        <taxon>Pterygota</taxon>
        <taxon>Neoptera</taxon>
        <taxon>Endopterygota</taxon>
        <taxon>Hymenoptera</taxon>
        <taxon>Apocrita</taxon>
        <taxon>Aculeata</taxon>
        <taxon>Formicoidea</taxon>
        <taxon>Formicidae</taxon>
        <taxon>Dorylinae</taxon>
        <taxon>Ooceraea</taxon>
    </lineage>
</organism>
<dbReference type="AlphaFoldDB" id="A0A026WCV0"/>
<evidence type="ECO:0008006" key="3">
    <source>
        <dbReference type="Google" id="ProtNLM"/>
    </source>
</evidence>
<dbReference type="EMBL" id="KK107273">
    <property type="protein sequence ID" value="EZA53768.1"/>
    <property type="molecule type" value="Genomic_DNA"/>
</dbReference>
<gene>
    <name evidence="1" type="ORF">X777_06664</name>
</gene>
<evidence type="ECO:0000313" key="2">
    <source>
        <dbReference type="Proteomes" id="UP000053097"/>
    </source>
</evidence>
<proteinExistence type="predicted"/>
<dbReference type="PANTHER" id="PTHR37984:SF5">
    <property type="entry name" value="PROTEIN NYNRIN-LIKE"/>
    <property type="match status" value="1"/>
</dbReference>
<dbReference type="SUPFAM" id="SSF56672">
    <property type="entry name" value="DNA/RNA polymerases"/>
    <property type="match status" value="1"/>
</dbReference>
<dbReference type="InterPro" id="IPR050951">
    <property type="entry name" value="Retrovirus_Pol_polyprotein"/>
</dbReference>
<accession>A0A026WCV0</accession>
<keyword evidence="2" id="KW-1185">Reference proteome</keyword>
<reference evidence="1 2" key="1">
    <citation type="journal article" date="2014" name="Curr. Biol.">
        <title>The genome of the clonal raider ant Cerapachys biroi.</title>
        <authorList>
            <person name="Oxley P.R."/>
            <person name="Ji L."/>
            <person name="Fetter-Pruneda I."/>
            <person name="McKenzie S.K."/>
            <person name="Li C."/>
            <person name="Hu H."/>
            <person name="Zhang G."/>
            <person name="Kronauer D.J."/>
        </authorList>
    </citation>
    <scope>NUCLEOTIDE SEQUENCE [LARGE SCALE GENOMIC DNA]</scope>
</reference>
<dbReference type="PANTHER" id="PTHR37984">
    <property type="entry name" value="PROTEIN CBG26694"/>
    <property type="match status" value="1"/>
</dbReference>
<sequence length="112" mass="12625">MGANTREPIHIKLKQDAKPQFRKPRQVPYALLPLVEEALDDMEQQGIITKIEHSEWATPIVSIKKPNGKVRICGDYKDTVNLATETVTYPLPIFERLLAGVSGCVKFSTLDY</sequence>
<dbReference type="InterPro" id="IPR043128">
    <property type="entry name" value="Rev_trsase/Diguanyl_cyclase"/>
</dbReference>